<dbReference type="PANTHER" id="PTHR48013:SF9">
    <property type="entry name" value="DUAL SPECIFICITY MITOGEN-ACTIVATED PROTEIN KINASE KINASE 5"/>
    <property type="match status" value="1"/>
</dbReference>
<reference evidence="11 12" key="1">
    <citation type="submission" date="2014-06" db="EMBL/GenBank/DDBJ databases">
        <authorList>
            <consortium name="DOE Joint Genome Institute"/>
            <person name="Kuo A."/>
            <person name="Kohler A."/>
            <person name="Nagy L.G."/>
            <person name="Floudas D."/>
            <person name="Copeland A."/>
            <person name="Barry K.W."/>
            <person name="Cichocki N."/>
            <person name="Veneault-Fourrey C."/>
            <person name="LaButti K."/>
            <person name="Lindquist E.A."/>
            <person name="Lipzen A."/>
            <person name="Lundell T."/>
            <person name="Morin E."/>
            <person name="Murat C."/>
            <person name="Sun H."/>
            <person name="Tunlid A."/>
            <person name="Henrissat B."/>
            <person name="Grigoriev I.V."/>
            <person name="Hibbett D.S."/>
            <person name="Martin F."/>
            <person name="Nordberg H.P."/>
            <person name="Cantor M.N."/>
            <person name="Hua S.X."/>
        </authorList>
    </citation>
    <scope>NUCLEOTIDE SEQUENCE [LARGE SCALE GENOMIC DNA]</scope>
    <source>
        <strain evidence="11 12">ATCC 200175</strain>
    </source>
</reference>
<dbReference type="GO" id="GO:0004708">
    <property type="term" value="F:MAP kinase kinase activity"/>
    <property type="evidence" value="ECO:0007669"/>
    <property type="project" value="UniProtKB-EC"/>
</dbReference>
<evidence type="ECO:0000256" key="2">
    <source>
        <dbReference type="ARBA" id="ARBA00022741"/>
    </source>
</evidence>
<dbReference type="Pfam" id="PF00069">
    <property type="entry name" value="Pkinase"/>
    <property type="match status" value="1"/>
</dbReference>
<dbReference type="AlphaFoldDB" id="A0A0C9U8C8"/>
<evidence type="ECO:0000256" key="8">
    <source>
        <dbReference type="ARBA" id="ARBA00049299"/>
    </source>
</evidence>
<organism evidence="11 12">
    <name type="scientific">Paxillus involutus ATCC 200175</name>
    <dbReference type="NCBI Taxonomy" id="664439"/>
    <lineage>
        <taxon>Eukaryota</taxon>
        <taxon>Fungi</taxon>
        <taxon>Dikarya</taxon>
        <taxon>Basidiomycota</taxon>
        <taxon>Agaricomycotina</taxon>
        <taxon>Agaricomycetes</taxon>
        <taxon>Agaricomycetidae</taxon>
        <taxon>Boletales</taxon>
        <taxon>Paxilineae</taxon>
        <taxon>Paxillaceae</taxon>
        <taxon>Paxillus</taxon>
    </lineage>
</organism>
<evidence type="ECO:0000256" key="4">
    <source>
        <dbReference type="ARBA" id="ARBA00022840"/>
    </source>
</evidence>
<accession>A0A0C9U8C8</accession>
<evidence type="ECO:0000259" key="10">
    <source>
        <dbReference type="PROSITE" id="PS50011"/>
    </source>
</evidence>
<evidence type="ECO:0000256" key="7">
    <source>
        <dbReference type="ARBA" id="ARBA00049014"/>
    </source>
</evidence>
<sequence length="96" mass="10726">LLRHLETVGKGAYGSVREDVHIPTGNIVALKIITLIQQTQRRRQAIQRDSGVALSTQLRDAPNVTEYYGCYLDDPRVWIAMEFAQGGSARTLLQDT</sequence>
<dbReference type="EMBL" id="KN819336">
    <property type="protein sequence ID" value="KIJ15622.1"/>
    <property type="molecule type" value="Genomic_DNA"/>
</dbReference>
<name>A0A0C9U8C8_PAXIN</name>
<protein>
    <recommendedName>
        <fullName evidence="6">mitogen-activated protein kinase kinase</fullName>
        <ecNumber evidence="6">2.7.12.2</ecNumber>
    </recommendedName>
</protein>
<keyword evidence="1" id="KW-0808">Transferase</keyword>
<dbReference type="InterPro" id="IPR000719">
    <property type="entry name" value="Prot_kinase_dom"/>
</dbReference>
<evidence type="ECO:0000256" key="1">
    <source>
        <dbReference type="ARBA" id="ARBA00022679"/>
    </source>
</evidence>
<dbReference type="InterPro" id="IPR011009">
    <property type="entry name" value="Kinase-like_dom_sf"/>
</dbReference>
<dbReference type="SUPFAM" id="SSF56112">
    <property type="entry name" value="Protein kinase-like (PK-like)"/>
    <property type="match status" value="1"/>
</dbReference>
<comment type="similarity">
    <text evidence="5">Belongs to the protein kinase superfamily. STE Ser/Thr protein kinase family. MAP kinase kinase subfamily.</text>
</comment>
<evidence type="ECO:0000256" key="3">
    <source>
        <dbReference type="ARBA" id="ARBA00022777"/>
    </source>
</evidence>
<dbReference type="Proteomes" id="UP000053647">
    <property type="component" value="Unassembled WGS sequence"/>
</dbReference>
<reference evidence="12" key="2">
    <citation type="submission" date="2015-01" db="EMBL/GenBank/DDBJ databases">
        <title>Evolutionary Origins and Diversification of the Mycorrhizal Mutualists.</title>
        <authorList>
            <consortium name="DOE Joint Genome Institute"/>
            <consortium name="Mycorrhizal Genomics Consortium"/>
            <person name="Kohler A."/>
            <person name="Kuo A."/>
            <person name="Nagy L.G."/>
            <person name="Floudas D."/>
            <person name="Copeland A."/>
            <person name="Barry K.W."/>
            <person name="Cichocki N."/>
            <person name="Veneault-Fourrey C."/>
            <person name="LaButti K."/>
            <person name="Lindquist E.A."/>
            <person name="Lipzen A."/>
            <person name="Lundell T."/>
            <person name="Morin E."/>
            <person name="Murat C."/>
            <person name="Riley R."/>
            <person name="Ohm R."/>
            <person name="Sun H."/>
            <person name="Tunlid A."/>
            <person name="Henrissat B."/>
            <person name="Grigoriev I.V."/>
            <person name="Hibbett D.S."/>
            <person name="Martin F."/>
        </authorList>
    </citation>
    <scope>NUCLEOTIDE SEQUENCE [LARGE SCALE GENOMIC DNA]</scope>
    <source>
        <strain evidence="12">ATCC 200175</strain>
    </source>
</reference>
<comment type="catalytic activity">
    <reaction evidence="9">
        <text>L-tyrosyl-[protein] + ATP = O-phospho-L-tyrosyl-[protein] + ADP + H(+)</text>
        <dbReference type="Rhea" id="RHEA:10596"/>
        <dbReference type="Rhea" id="RHEA-COMP:10136"/>
        <dbReference type="Rhea" id="RHEA-COMP:20101"/>
        <dbReference type="ChEBI" id="CHEBI:15378"/>
        <dbReference type="ChEBI" id="CHEBI:30616"/>
        <dbReference type="ChEBI" id="CHEBI:46858"/>
        <dbReference type="ChEBI" id="CHEBI:61978"/>
        <dbReference type="ChEBI" id="CHEBI:456216"/>
        <dbReference type="EC" id="2.7.12.2"/>
    </reaction>
</comment>
<dbReference type="PROSITE" id="PS50011">
    <property type="entry name" value="PROTEIN_KINASE_DOM"/>
    <property type="match status" value="1"/>
</dbReference>
<evidence type="ECO:0000313" key="12">
    <source>
        <dbReference type="Proteomes" id="UP000053647"/>
    </source>
</evidence>
<evidence type="ECO:0000256" key="6">
    <source>
        <dbReference type="ARBA" id="ARBA00038999"/>
    </source>
</evidence>
<evidence type="ECO:0000313" key="11">
    <source>
        <dbReference type="EMBL" id="KIJ15622.1"/>
    </source>
</evidence>
<evidence type="ECO:0000256" key="5">
    <source>
        <dbReference type="ARBA" id="ARBA00038035"/>
    </source>
</evidence>
<dbReference type="HOGENOM" id="CLU_000288_63_23_1"/>
<dbReference type="GO" id="GO:0005524">
    <property type="term" value="F:ATP binding"/>
    <property type="evidence" value="ECO:0007669"/>
    <property type="project" value="UniProtKB-KW"/>
</dbReference>
<dbReference type="EC" id="2.7.12.2" evidence="6"/>
<comment type="catalytic activity">
    <reaction evidence="8">
        <text>L-threonyl-[protein] + ATP = O-phospho-L-threonyl-[protein] + ADP + H(+)</text>
        <dbReference type="Rhea" id="RHEA:46608"/>
        <dbReference type="Rhea" id="RHEA-COMP:11060"/>
        <dbReference type="Rhea" id="RHEA-COMP:11605"/>
        <dbReference type="ChEBI" id="CHEBI:15378"/>
        <dbReference type="ChEBI" id="CHEBI:30013"/>
        <dbReference type="ChEBI" id="CHEBI:30616"/>
        <dbReference type="ChEBI" id="CHEBI:61977"/>
        <dbReference type="ChEBI" id="CHEBI:456216"/>
        <dbReference type="EC" id="2.7.12.2"/>
    </reaction>
</comment>
<keyword evidence="12" id="KW-1185">Reference proteome</keyword>
<dbReference type="PANTHER" id="PTHR48013">
    <property type="entry name" value="DUAL SPECIFICITY MITOGEN-ACTIVATED PROTEIN KINASE KINASE 5-RELATED"/>
    <property type="match status" value="1"/>
</dbReference>
<comment type="catalytic activity">
    <reaction evidence="7">
        <text>L-seryl-[protein] + ATP = O-phospho-L-seryl-[protein] + ADP + H(+)</text>
        <dbReference type="Rhea" id="RHEA:17989"/>
        <dbReference type="Rhea" id="RHEA-COMP:9863"/>
        <dbReference type="Rhea" id="RHEA-COMP:11604"/>
        <dbReference type="ChEBI" id="CHEBI:15378"/>
        <dbReference type="ChEBI" id="CHEBI:29999"/>
        <dbReference type="ChEBI" id="CHEBI:30616"/>
        <dbReference type="ChEBI" id="CHEBI:83421"/>
        <dbReference type="ChEBI" id="CHEBI:456216"/>
        <dbReference type="EC" id="2.7.12.2"/>
    </reaction>
</comment>
<evidence type="ECO:0000256" key="9">
    <source>
        <dbReference type="ARBA" id="ARBA00051693"/>
    </source>
</evidence>
<keyword evidence="4" id="KW-0067">ATP-binding</keyword>
<feature type="non-terminal residue" evidence="11">
    <location>
        <position position="1"/>
    </location>
</feature>
<gene>
    <name evidence="11" type="ORF">PAXINDRAFT_169064</name>
</gene>
<dbReference type="Gene3D" id="3.30.200.20">
    <property type="entry name" value="Phosphorylase Kinase, domain 1"/>
    <property type="match status" value="1"/>
</dbReference>
<proteinExistence type="inferred from homology"/>
<keyword evidence="2" id="KW-0547">Nucleotide-binding</keyword>
<keyword evidence="3" id="KW-0418">Kinase</keyword>
<feature type="domain" description="Protein kinase" evidence="10">
    <location>
        <begin position="2"/>
        <end position="96"/>
    </location>
</feature>
<dbReference type="OrthoDB" id="248923at2759"/>